<feature type="transmembrane region" description="Helical" evidence="1">
    <location>
        <begin position="82"/>
        <end position="108"/>
    </location>
</feature>
<proteinExistence type="predicted"/>
<organism evidence="2 3">
    <name type="scientific">Tuber magnatum</name>
    <name type="common">white Piedmont truffle</name>
    <dbReference type="NCBI Taxonomy" id="42249"/>
    <lineage>
        <taxon>Eukaryota</taxon>
        <taxon>Fungi</taxon>
        <taxon>Dikarya</taxon>
        <taxon>Ascomycota</taxon>
        <taxon>Pezizomycotina</taxon>
        <taxon>Pezizomycetes</taxon>
        <taxon>Pezizales</taxon>
        <taxon>Tuberaceae</taxon>
        <taxon>Tuber</taxon>
    </lineage>
</organism>
<keyword evidence="1" id="KW-0812">Transmembrane</keyword>
<comment type="caution">
    <text evidence="2">The sequence shown here is derived from an EMBL/GenBank/DDBJ whole genome shotgun (WGS) entry which is preliminary data.</text>
</comment>
<evidence type="ECO:0000256" key="1">
    <source>
        <dbReference type="SAM" id="Phobius"/>
    </source>
</evidence>
<dbReference type="PROSITE" id="PS51257">
    <property type="entry name" value="PROKAR_LIPOPROTEIN"/>
    <property type="match status" value="1"/>
</dbReference>
<keyword evidence="3" id="KW-1185">Reference proteome</keyword>
<name>A0A317SUA4_9PEZI</name>
<sequence length="181" mass="20269">MASKSNCTLDSSPFPFFASSSFMLSCKTPMAAIISSSWLSFFQTPLSFDPSWWSTRLGISLHRLALYPFSYSPSWFCSASPLLFPLSTLISLFTPFYLGMFPAISLLYPPFIPFSASPHQHYPSLFPHNATNVYTHCLFQTIPSDLFSNLFRTLSPKAYLHTFTRTPLTKGSLPISTTPPP</sequence>
<gene>
    <name evidence="2" type="ORF">C7212DRAFT_312802</name>
</gene>
<reference evidence="2 3" key="1">
    <citation type="submission" date="2018-03" db="EMBL/GenBank/DDBJ databases">
        <title>Genomes of Pezizomycetes fungi and the evolution of truffles.</title>
        <authorList>
            <person name="Murat C."/>
            <person name="Payen T."/>
            <person name="Noel B."/>
            <person name="Kuo A."/>
            <person name="Martin F.M."/>
        </authorList>
    </citation>
    <scope>NUCLEOTIDE SEQUENCE [LARGE SCALE GENOMIC DNA]</scope>
    <source>
        <strain evidence="2">091103-1</strain>
    </source>
</reference>
<evidence type="ECO:0000313" key="3">
    <source>
        <dbReference type="Proteomes" id="UP000246991"/>
    </source>
</evidence>
<keyword evidence="1" id="KW-1133">Transmembrane helix</keyword>
<evidence type="ECO:0000313" key="2">
    <source>
        <dbReference type="EMBL" id="PWW77968.1"/>
    </source>
</evidence>
<dbReference type="Proteomes" id="UP000246991">
    <property type="component" value="Unassembled WGS sequence"/>
</dbReference>
<protein>
    <submittedName>
        <fullName evidence="2">Uncharacterized protein</fullName>
    </submittedName>
</protein>
<dbReference type="AlphaFoldDB" id="A0A317SUA4"/>
<dbReference type="EMBL" id="PYWC01000018">
    <property type="protein sequence ID" value="PWW77968.1"/>
    <property type="molecule type" value="Genomic_DNA"/>
</dbReference>
<keyword evidence="1" id="KW-0472">Membrane</keyword>
<accession>A0A317SUA4</accession>